<evidence type="ECO:0000313" key="1">
    <source>
        <dbReference type="EMBL" id="TVU02870.1"/>
    </source>
</evidence>
<protein>
    <submittedName>
        <fullName evidence="1">Uncharacterized protein</fullName>
    </submittedName>
</protein>
<comment type="caution">
    <text evidence="1">The sequence shown here is derived from an EMBL/GenBank/DDBJ whole genome shotgun (WGS) entry which is preliminary data.</text>
</comment>
<sequence length="42" mass="4555">ELKFSSFYLPQEAGIRTRSNVLHGDAVHPGSAILIHGNDFGC</sequence>
<name>A0A5J9SV51_9POAL</name>
<dbReference type="EMBL" id="RWGY01000266">
    <property type="protein sequence ID" value="TVU02870.1"/>
    <property type="molecule type" value="Genomic_DNA"/>
</dbReference>
<evidence type="ECO:0000313" key="2">
    <source>
        <dbReference type="Proteomes" id="UP000324897"/>
    </source>
</evidence>
<proteinExistence type="predicted"/>
<organism evidence="1 2">
    <name type="scientific">Eragrostis curvula</name>
    <name type="common">weeping love grass</name>
    <dbReference type="NCBI Taxonomy" id="38414"/>
    <lineage>
        <taxon>Eukaryota</taxon>
        <taxon>Viridiplantae</taxon>
        <taxon>Streptophyta</taxon>
        <taxon>Embryophyta</taxon>
        <taxon>Tracheophyta</taxon>
        <taxon>Spermatophyta</taxon>
        <taxon>Magnoliopsida</taxon>
        <taxon>Liliopsida</taxon>
        <taxon>Poales</taxon>
        <taxon>Poaceae</taxon>
        <taxon>PACMAD clade</taxon>
        <taxon>Chloridoideae</taxon>
        <taxon>Eragrostideae</taxon>
        <taxon>Eragrostidinae</taxon>
        <taxon>Eragrostis</taxon>
    </lineage>
</organism>
<gene>
    <name evidence="1" type="ORF">EJB05_51612</name>
</gene>
<dbReference type="AlphaFoldDB" id="A0A5J9SV51"/>
<keyword evidence="2" id="KW-1185">Reference proteome</keyword>
<dbReference type="Proteomes" id="UP000324897">
    <property type="component" value="Unassembled WGS sequence"/>
</dbReference>
<feature type="non-terminal residue" evidence="1">
    <location>
        <position position="1"/>
    </location>
</feature>
<accession>A0A5J9SV51</accession>
<dbReference type="Gramene" id="TVU02870">
    <property type="protein sequence ID" value="TVU02870"/>
    <property type="gene ID" value="EJB05_51612"/>
</dbReference>
<reference evidence="1 2" key="1">
    <citation type="journal article" date="2019" name="Sci. Rep.">
        <title>A high-quality genome of Eragrostis curvula grass provides insights into Poaceae evolution and supports new strategies to enhance forage quality.</title>
        <authorList>
            <person name="Carballo J."/>
            <person name="Santos B.A.C.M."/>
            <person name="Zappacosta D."/>
            <person name="Garbus I."/>
            <person name="Selva J.P."/>
            <person name="Gallo C.A."/>
            <person name="Diaz A."/>
            <person name="Albertini E."/>
            <person name="Caccamo M."/>
            <person name="Echenique V."/>
        </authorList>
    </citation>
    <scope>NUCLEOTIDE SEQUENCE [LARGE SCALE GENOMIC DNA]</scope>
    <source>
        <strain evidence="2">cv. Victoria</strain>
        <tissue evidence="1">Leaf</tissue>
    </source>
</reference>